<dbReference type="HOGENOM" id="CLU_000445_14_1_6"/>
<evidence type="ECO:0000256" key="1">
    <source>
        <dbReference type="ARBA" id="ARBA00023012"/>
    </source>
</evidence>
<dbReference type="OrthoDB" id="5949075at2"/>
<dbReference type="PANTHER" id="PTHR37299">
    <property type="entry name" value="TRANSCRIPTIONAL REGULATOR-RELATED"/>
    <property type="match status" value="1"/>
</dbReference>
<comment type="caution">
    <text evidence="3">The sequence shown here is derived from an EMBL/GenBank/DDBJ whole genome shotgun (WGS) entry which is preliminary data.</text>
</comment>
<dbReference type="InterPro" id="IPR046947">
    <property type="entry name" value="LytR-like"/>
</dbReference>
<keyword evidence="4" id="KW-1185">Reference proteome</keyword>
<dbReference type="SUPFAM" id="SSF52172">
    <property type="entry name" value="CheY-like"/>
    <property type="match status" value="1"/>
</dbReference>
<dbReference type="SMART" id="SM00850">
    <property type="entry name" value="LytTR"/>
    <property type="match status" value="1"/>
</dbReference>
<dbReference type="Pfam" id="PF04397">
    <property type="entry name" value="LytTR"/>
    <property type="match status" value="1"/>
</dbReference>
<dbReference type="Gene3D" id="3.40.50.2300">
    <property type="match status" value="1"/>
</dbReference>
<dbReference type="GO" id="GO:0003677">
    <property type="term" value="F:DNA binding"/>
    <property type="evidence" value="ECO:0007669"/>
    <property type="project" value="UniProtKB-KW"/>
</dbReference>
<dbReference type="PROSITE" id="PS50930">
    <property type="entry name" value="HTH_LYTTR"/>
    <property type="match status" value="1"/>
</dbReference>
<dbReference type="AlphaFoldDB" id="A4CEI3"/>
<dbReference type="GO" id="GO:0000156">
    <property type="term" value="F:phosphorelay response regulator activity"/>
    <property type="evidence" value="ECO:0007669"/>
    <property type="project" value="InterPro"/>
</dbReference>
<dbReference type="eggNOG" id="COG3279">
    <property type="taxonomic scope" value="Bacteria"/>
</dbReference>
<evidence type="ECO:0000313" key="4">
    <source>
        <dbReference type="Proteomes" id="UP000006201"/>
    </source>
</evidence>
<dbReference type="EMBL" id="AAOH01000008">
    <property type="protein sequence ID" value="EAR26995.1"/>
    <property type="molecule type" value="Genomic_DNA"/>
</dbReference>
<dbReference type="Gene3D" id="2.40.50.1020">
    <property type="entry name" value="LytTr DNA-binding domain"/>
    <property type="match status" value="1"/>
</dbReference>
<proteinExistence type="predicted"/>
<dbReference type="RefSeq" id="WP_009839238.1">
    <property type="nucleotide sequence ID" value="NZ_AAOH01000008.1"/>
</dbReference>
<dbReference type="PANTHER" id="PTHR37299:SF1">
    <property type="entry name" value="STAGE 0 SPORULATION PROTEIN A HOMOLOG"/>
    <property type="match status" value="1"/>
</dbReference>
<accession>A4CEI3</accession>
<sequence length="254" mass="28695">MRKFSVVIAASAEPIRRHIIELLKEHPRFEALALAFDSQEARDICESMQADVLFISSQLINNADEAGNLCRLPNFTHVVCFADNPDFAADAFELNMVDFLICPITEERFAKCTSKLAARLGAVDLSPLQQIEHLLKQMQTNNRAKQEPIIVKDTGRIRIVEADDILWIGGAGNYVELHLCNEDRPLLHRETLTAMENKLSSFGFVRIHRSAIVKKQFISELKPTDNGDYLVTLRNGKSLNLSRRYKDSMAGILK</sequence>
<name>A4CEI3_9GAMM</name>
<dbReference type="STRING" id="87626.PTD2_10453"/>
<keyword evidence="1" id="KW-0902">Two-component regulatory system</keyword>
<reference evidence="3 4" key="1">
    <citation type="submission" date="2006-02" db="EMBL/GenBank/DDBJ databases">
        <authorList>
            <person name="Moran M.A."/>
            <person name="Kjelleberg S."/>
            <person name="Egan S."/>
            <person name="Saunders N."/>
            <person name="Thomas T."/>
            <person name="Ferriera S."/>
            <person name="Johnson J."/>
            <person name="Kravitz S."/>
            <person name="Halpern A."/>
            <person name="Remington K."/>
            <person name="Beeson K."/>
            <person name="Tran B."/>
            <person name="Rogers Y.-H."/>
            <person name="Friedman R."/>
            <person name="Venter J.C."/>
        </authorList>
    </citation>
    <scope>NUCLEOTIDE SEQUENCE [LARGE SCALE GENOMIC DNA]</scope>
    <source>
        <strain evidence="3 4">D2</strain>
    </source>
</reference>
<dbReference type="Proteomes" id="UP000006201">
    <property type="component" value="Unassembled WGS sequence"/>
</dbReference>
<protein>
    <submittedName>
        <fullName evidence="3">LytTr DNA-binding response regulator</fullName>
    </submittedName>
</protein>
<evidence type="ECO:0000313" key="3">
    <source>
        <dbReference type="EMBL" id="EAR26995.1"/>
    </source>
</evidence>
<gene>
    <name evidence="3" type="ORF">PTD2_10453</name>
</gene>
<keyword evidence="3" id="KW-0238">DNA-binding</keyword>
<dbReference type="InterPro" id="IPR007492">
    <property type="entry name" value="LytTR_DNA-bd_dom"/>
</dbReference>
<dbReference type="InterPro" id="IPR011006">
    <property type="entry name" value="CheY-like_superfamily"/>
</dbReference>
<feature type="domain" description="HTH LytTR-type" evidence="2">
    <location>
        <begin position="149"/>
        <end position="254"/>
    </location>
</feature>
<evidence type="ECO:0000259" key="2">
    <source>
        <dbReference type="PROSITE" id="PS50930"/>
    </source>
</evidence>
<organism evidence="3 4">
    <name type="scientific">Pseudoalteromonas tunicata D2</name>
    <dbReference type="NCBI Taxonomy" id="87626"/>
    <lineage>
        <taxon>Bacteria</taxon>
        <taxon>Pseudomonadati</taxon>
        <taxon>Pseudomonadota</taxon>
        <taxon>Gammaproteobacteria</taxon>
        <taxon>Alteromonadales</taxon>
        <taxon>Pseudoalteromonadaceae</taxon>
        <taxon>Pseudoalteromonas</taxon>
    </lineage>
</organism>